<organism evidence="6 7">
    <name type="scientific">Vibrio nigripulchritudo SOn1</name>
    <dbReference type="NCBI Taxonomy" id="1238450"/>
    <lineage>
        <taxon>Bacteria</taxon>
        <taxon>Pseudomonadati</taxon>
        <taxon>Pseudomonadota</taxon>
        <taxon>Gammaproteobacteria</taxon>
        <taxon>Vibrionales</taxon>
        <taxon>Vibrionaceae</taxon>
        <taxon>Vibrio</taxon>
    </lineage>
</organism>
<dbReference type="RefSeq" id="WP_022611629.1">
    <property type="nucleotide sequence ID" value="NZ_LK391965.1"/>
</dbReference>
<accession>A0AAV2VPB7</accession>
<evidence type="ECO:0000256" key="4">
    <source>
        <dbReference type="ARBA" id="ARBA00023163"/>
    </source>
</evidence>
<sequence length="268" mass="30554">MRGQLNTNIHPAISFDELPSDVYMNFDAFNSNTVTREHAHIWGQLQFIRGGMLELFAEGTRFLAPPNLAIWVPAGVLHHSFNRKPLDYCSMNVSIEKTRHMPSHTCLLGVTSIMTAIIEDFRLRGVSSAETEQDKRLIDVLLDQLAMAPEKQHFLPTSSQKMLAPILRGLEEDPTNNLSLKEWASKVHTTERTLARHCQSELGMSFTEWRLRIRYLHSMELLRKGKSVKETAFMLGYNQASPFITMFKRYAGVTPDQYKGNARNDLGC</sequence>
<dbReference type="PROSITE" id="PS01124">
    <property type="entry name" value="HTH_ARAC_FAMILY_2"/>
    <property type="match status" value="1"/>
</dbReference>
<keyword evidence="2" id="KW-0805">Transcription regulation</keyword>
<evidence type="ECO:0000259" key="5">
    <source>
        <dbReference type="PROSITE" id="PS01124"/>
    </source>
</evidence>
<dbReference type="CDD" id="cd06124">
    <property type="entry name" value="cupin_NimR-like_N"/>
    <property type="match status" value="1"/>
</dbReference>
<dbReference type="InterPro" id="IPR011051">
    <property type="entry name" value="RmlC_Cupin_sf"/>
</dbReference>
<name>A0AAV2VPB7_9VIBR</name>
<keyword evidence="4" id="KW-0804">Transcription</keyword>
<dbReference type="SMART" id="SM00342">
    <property type="entry name" value="HTH_ARAC"/>
    <property type="match status" value="1"/>
</dbReference>
<dbReference type="PANTHER" id="PTHR11019:SF190">
    <property type="entry name" value="ARAC-FAMILY REGULATORY PROTEIN"/>
    <property type="match status" value="1"/>
</dbReference>
<dbReference type="GO" id="GO:0043565">
    <property type="term" value="F:sequence-specific DNA binding"/>
    <property type="evidence" value="ECO:0007669"/>
    <property type="project" value="InterPro"/>
</dbReference>
<dbReference type="Proteomes" id="UP000018211">
    <property type="component" value="Unassembled WGS sequence"/>
</dbReference>
<evidence type="ECO:0000313" key="7">
    <source>
        <dbReference type="Proteomes" id="UP000018211"/>
    </source>
</evidence>
<gene>
    <name evidence="6" type="ORF">VIBNISOn1_1810001</name>
</gene>
<protein>
    <submittedName>
        <fullName evidence="6">Transcriptional regulator, AraC family</fullName>
    </submittedName>
</protein>
<dbReference type="EMBL" id="CAOF01000092">
    <property type="protein sequence ID" value="CCO46542.1"/>
    <property type="molecule type" value="Genomic_DNA"/>
</dbReference>
<dbReference type="InterPro" id="IPR009057">
    <property type="entry name" value="Homeodomain-like_sf"/>
</dbReference>
<dbReference type="Pfam" id="PF12833">
    <property type="entry name" value="HTH_18"/>
    <property type="match status" value="1"/>
</dbReference>
<dbReference type="AlphaFoldDB" id="A0AAV2VPB7"/>
<reference evidence="6 7" key="1">
    <citation type="journal article" date="2013" name="ISME J.">
        <title>Comparative genomics of pathogenic lineages of Vibrio nigripulchritudo identifies virulence-associated traits.</title>
        <authorList>
            <person name="Goudenege D."/>
            <person name="Labreuche Y."/>
            <person name="Krin E."/>
            <person name="Ansquer D."/>
            <person name="Mangenot S."/>
            <person name="Calteau A."/>
            <person name="Medigue C."/>
            <person name="Mazel D."/>
            <person name="Polz M.F."/>
            <person name="Le Roux F."/>
        </authorList>
    </citation>
    <scope>NUCLEOTIDE SEQUENCE [LARGE SCALE GENOMIC DNA]</scope>
    <source>
        <strain evidence="6 7">SOn1</strain>
    </source>
</reference>
<proteinExistence type="predicted"/>
<dbReference type="SUPFAM" id="SSF46689">
    <property type="entry name" value="Homeodomain-like"/>
    <property type="match status" value="1"/>
</dbReference>
<dbReference type="FunFam" id="1.10.10.60:FF:000132">
    <property type="entry name" value="AraC family transcriptional regulator"/>
    <property type="match status" value="1"/>
</dbReference>
<dbReference type="InterPro" id="IPR018060">
    <property type="entry name" value="HTH_AraC"/>
</dbReference>
<comment type="caution">
    <text evidence="6">The sequence shown here is derived from an EMBL/GenBank/DDBJ whole genome shotgun (WGS) entry which is preliminary data.</text>
</comment>
<evidence type="ECO:0000313" key="6">
    <source>
        <dbReference type="EMBL" id="CCO46542.1"/>
    </source>
</evidence>
<dbReference type="Gene3D" id="1.10.10.60">
    <property type="entry name" value="Homeodomain-like"/>
    <property type="match status" value="1"/>
</dbReference>
<keyword evidence="1" id="KW-0678">Repressor</keyword>
<feature type="domain" description="HTH araC/xylS-type" evidence="5">
    <location>
        <begin position="164"/>
        <end position="261"/>
    </location>
</feature>
<dbReference type="SUPFAM" id="SSF51182">
    <property type="entry name" value="RmlC-like cupins"/>
    <property type="match status" value="1"/>
</dbReference>
<evidence type="ECO:0000256" key="1">
    <source>
        <dbReference type="ARBA" id="ARBA00022491"/>
    </source>
</evidence>
<keyword evidence="3" id="KW-0238">DNA-binding</keyword>
<evidence type="ECO:0000256" key="2">
    <source>
        <dbReference type="ARBA" id="ARBA00023015"/>
    </source>
</evidence>
<dbReference type="GO" id="GO:0003700">
    <property type="term" value="F:DNA-binding transcription factor activity"/>
    <property type="evidence" value="ECO:0007669"/>
    <property type="project" value="InterPro"/>
</dbReference>
<dbReference type="PANTHER" id="PTHR11019">
    <property type="entry name" value="HTH-TYPE TRANSCRIPTIONAL REGULATOR NIMR"/>
    <property type="match status" value="1"/>
</dbReference>
<evidence type="ECO:0000256" key="3">
    <source>
        <dbReference type="ARBA" id="ARBA00023125"/>
    </source>
</evidence>